<evidence type="ECO:0000259" key="9">
    <source>
        <dbReference type="Pfam" id="PF01379"/>
    </source>
</evidence>
<dbReference type="InterPro" id="IPR022418">
    <property type="entry name" value="Porphobilinogen_deaminase_C"/>
</dbReference>
<evidence type="ECO:0000256" key="6">
    <source>
        <dbReference type="ARBA" id="ARBA00023244"/>
    </source>
</evidence>
<evidence type="ECO:0000313" key="11">
    <source>
        <dbReference type="EMBL" id="GAA0588248.1"/>
    </source>
</evidence>
<comment type="function">
    <text evidence="1 8">Tetrapolymerization of the monopyrrole PBG into the hydroxymethylbilane pre-uroporphyrinogen in several discrete steps.</text>
</comment>
<dbReference type="EC" id="2.5.1.61" evidence="8"/>
<dbReference type="Proteomes" id="UP001499951">
    <property type="component" value="Unassembled WGS sequence"/>
</dbReference>
<comment type="catalytic activity">
    <reaction evidence="7 8">
        <text>4 porphobilinogen + H2O = hydroxymethylbilane + 4 NH4(+)</text>
        <dbReference type="Rhea" id="RHEA:13185"/>
        <dbReference type="ChEBI" id="CHEBI:15377"/>
        <dbReference type="ChEBI" id="CHEBI:28938"/>
        <dbReference type="ChEBI" id="CHEBI:57845"/>
        <dbReference type="ChEBI" id="CHEBI:58126"/>
        <dbReference type="EC" id="2.5.1.61"/>
    </reaction>
</comment>
<keyword evidence="5 8" id="KW-0808">Transferase</keyword>
<feature type="domain" description="Porphobilinogen deaminase N-terminal" evidence="9">
    <location>
        <begin position="6"/>
        <end position="211"/>
    </location>
</feature>
<dbReference type="SUPFAM" id="SSF53850">
    <property type="entry name" value="Periplasmic binding protein-like II"/>
    <property type="match status" value="1"/>
</dbReference>
<dbReference type="HAMAP" id="MF_00260">
    <property type="entry name" value="Porphobil_deam"/>
    <property type="match status" value="1"/>
</dbReference>
<dbReference type="Pfam" id="PF01379">
    <property type="entry name" value="Porphobil_deam"/>
    <property type="match status" value="1"/>
</dbReference>
<evidence type="ECO:0000256" key="4">
    <source>
        <dbReference type="ARBA" id="ARBA00011245"/>
    </source>
</evidence>
<dbReference type="Gene3D" id="3.40.190.10">
    <property type="entry name" value="Periplasmic binding protein-like II"/>
    <property type="match status" value="2"/>
</dbReference>
<keyword evidence="6 8" id="KW-0627">Porphyrin biosynthesis</keyword>
<dbReference type="EMBL" id="BAAADD010000014">
    <property type="protein sequence ID" value="GAA0588248.1"/>
    <property type="molecule type" value="Genomic_DNA"/>
</dbReference>
<organism evidence="11 12">
    <name type="scientific">Rhizomicrobium electricum</name>
    <dbReference type="NCBI Taxonomy" id="480070"/>
    <lineage>
        <taxon>Bacteria</taxon>
        <taxon>Pseudomonadati</taxon>
        <taxon>Pseudomonadota</taxon>
        <taxon>Alphaproteobacteria</taxon>
        <taxon>Micropepsales</taxon>
        <taxon>Micropepsaceae</taxon>
        <taxon>Rhizomicrobium</taxon>
    </lineage>
</organism>
<sequence>MAESALRIGTRGSRLATAQADMVAHVLAAAGIPCETVLIKTTGDRIQDRPLADAGGKGLFTKELEEALLDGRIDLAVHSMKDVPVALPPGLTLAAILEREHPADVFISPAAPSLKALSKGARVGTSSVRRAAQLRRARPDLVPVLLRGNVDTRLKKLAEGGMEAILLALAGLKRLGLERHVTEILSTDEWLPSLAQGAVGIEIRDGDARVAEAVAPLDHEPTAVALSCERAFQAALDGSCKTPIAGLATFDGTHLSFRGEVLAPDGSDFVATAFADRHIRCGKTDAVRVGREEGIKLKPLAARWLAS</sequence>
<dbReference type="PANTHER" id="PTHR11557">
    <property type="entry name" value="PORPHOBILINOGEN DEAMINASE"/>
    <property type="match status" value="1"/>
</dbReference>
<dbReference type="PIRSF" id="PIRSF001438">
    <property type="entry name" value="4pyrrol_synth_OHMeBilane_synth"/>
    <property type="match status" value="1"/>
</dbReference>
<comment type="caution">
    <text evidence="11">The sequence shown here is derived from an EMBL/GenBank/DDBJ whole genome shotgun (WGS) entry which is preliminary data.</text>
</comment>
<protein>
    <recommendedName>
        <fullName evidence="8">Porphobilinogen deaminase</fullName>
        <shortName evidence="8">PBG</shortName>
        <ecNumber evidence="8">2.5.1.61</ecNumber>
    </recommendedName>
    <alternativeName>
        <fullName evidence="8">Hydroxymethylbilane synthase</fullName>
        <shortName evidence="8">HMBS</shortName>
    </alternativeName>
    <alternativeName>
        <fullName evidence="8">Pre-uroporphyrinogen synthase</fullName>
    </alternativeName>
</protein>
<evidence type="ECO:0000256" key="7">
    <source>
        <dbReference type="ARBA" id="ARBA00048169"/>
    </source>
</evidence>
<evidence type="ECO:0000256" key="8">
    <source>
        <dbReference type="HAMAP-Rule" id="MF_00260"/>
    </source>
</evidence>
<dbReference type="Gene3D" id="3.30.160.40">
    <property type="entry name" value="Porphobilinogen deaminase, C-terminal domain"/>
    <property type="match status" value="1"/>
</dbReference>
<evidence type="ECO:0000256" key="5">
    <source>
        <dbReference type="ARBA" id="ARBA00022679"/>
    </source>
</evidence>
<evidence type="ECO:0000256" key="1">
    <source>
        <dbReference type="ARBA" id="ARBA00002869"/>
    </source>
</evidence>
<evidence type="ECO:0000259" key="10">
    <source>
        <dbReference type="Pfam" id="PF03900"/>
    </source>
</evidence>
<evidence type="ECO:0000256" key="2">
    <source>
        <dbReference type="ARBA" id="ARBA00004735"/>
    </source>
</evidence>
<proteinExistence type="inferred from homology"/>
<dbReference type="Pfam" id="PF03900">
    <property type="entry name" value="Porphobil_deamC"/>
    <property type="match status" value="1"/>
</dbReference>
<feature type="domain" description="Porphobilinogen deaminase C-terminal" evidence="10">
    <location>
        <begin position="226"/>
        <end position="291"/>
    </location>
</feature>
<keyword evidence="12" id="KW-1185">Reference proteome</keyword>
<comment type="subunit">
    <text evidence="4 8">Monomer.</text>
</comment>
<dbReference type="InterPro" id="IPR022417">
    <property type="entry name" value="Porphobilin_deaminase_N"/>
</dbReference>
<dbReference type="InterPro" id="IPR036803">
    <property type="entry name" value="Porphobilinogen_deaminase_C_sf"/>
</dbReference>
<dbReference type="SUPFAM" id="SSF54782">
    <property type="entry name" value="Porphobilinogen deaminase (hydroxymethylbilane synthase), C-terminal domain"/>
    <property type="match status" value="1"/>
</dbReference>
<comment type="similarity">
    <text evidence="3 8">Belongs to the HMBS family.</text>
</comment>
<comment type="pathway">
    <text evidence="2">Porphyrin-containing compound metabolism; protoporphyrin-IX biosynthesis; coproporphyrinogen-III from 5-aminolevulinate: step 2/4.</text>
</comment>
<dbReference type="InterPro" id="IPR022419">
    <property type="entry name" value="Porphobilin_deaminase_cofac_BS"/>
</dbReference>
<gene>
    <name evidence="8 11" type="primary">hemC</name>
    <name evidence="11" type="ORF">GCM10008942_41560</name>
</gene>
<dbReference type="NCBIfam" id="TIGR00212">
    <property type="entry name" value="hemC"/>
    <property type="match status" value="1"/>
</dbReference>
<dbReference type="InterPro" id="IPR000860">
    <property type="entry name" value="HemC"/>
</dbReference>
<dbReference type="PROSITE" id="PS00533">
    <property type="entry name" value="PORPHOBILINOGEN_DEAM"/>
    <property type="match status" value="1"/>
</dbReference>
<dbReference type="PRINTS" id="PR00151">
    <property type="entry name" value="PORPHBDMNASE"/>
</dbReference>
<name>A0ABP3QCK7_9PROT</name>
<dbReference type="PANTHER" id="PTHR11557:SF0">
    <property type="entry name" value="PORPHOBILINOGEN DEAMINASE"/>
    <property type="match status" value="1"/>
</dbReference>
<reference evidence="12" key="1">
    <citation type="journal article" date="2019" name="Int. J. Syst. Evol. Microbiol.">
        <title>The Global Catalogue of Microorganisms (GCM) 10K type strain sequencing project: providing services to taxonomists for standard genome sequencing and annotation.</title>
        <authorList>
            <consortium name="The Broad Institute Genomics Platform"/>
            <consortium name="The Broad Institute Genome Sequencing Center for Infectious Disease"/>
            <person name="Wu L."/>
            <person name="Ma J."/>
        </authorList>
    </citation>
    <scope>NUCLEOTIDE SEQUENCE [LARGE SCALE GENOMIC DNA]</scope>
    <source>
        <strain evidence="12">JCM 15089</strain>
    </source>
</reference>
<evidence type="ECO:0000313" key="12">
    <source>
        <dbReference type="Proteomes" id="UP001499951"/>
    </source>
</evidence>
<evidence type="ECO:0000256" key="3">
    <source>
        <dbReference type="ARBA" id="ARBA00005638"/>
    </source>
</evidence>
<comment type="cofactor">
    <cofactor evidence="8">
        <name>dipyrromethane</name>
        <dbReference type="ChEBI" id="CHEBI:60342"/>
    </cofactor>
    <text evidence="8">Binds 1 dipyrromethane group covalently.</text>
</comment>
<feature type="modified residue" description="S-(dipyrrolylmethanemethyl)cysteine" evidence="8">
    <location>
        <position position="240"/>
    </location>
</feature>
<dbReference type="RefSeq" id="WP_166934776.1">
    <property type="nucleotide sequence ID" value="NZ_BAAADD010000014.1"/>
</dbReference>
<comment type="miscellaneous">
    <text evidence="8">The porphobilinogen subunits are added to the dipyrromethane group.</text>
</comment>
<accession>A0ABP3QCK7</accession>